<evidence type="ECO:0000313" key="3">
    <source>
        <dbReference type="EMBL" id="OEO31101.1"/>
    </source>
</evidence>
<keyword evidence="4" id="KW-1185">Reference proteome</keyword>
<dbReference type="Pfam" id="PF08239">
    <property type="entry name" value="SH3_3"/>
    <property type="match status" value="1"/>
</dbReference>
<feature type="chain" id="PRO_5009190415" description="SH3b domain-containing protein" evidence="1">
    <location>
        <begin position="23"/>
        <end position="122"/>
    </location>
</feature>
<dbReference type="RefSeq" id="WP_069909718.1">
    <property type="nucleotide sequence ID" value="NZ_LAJE02000171.1"/>
</dbReference>
<evidence type="ECO:0000259" key="2">
    <source>
        <dbReference type="Pfam" id="PF08239"/>
    </source>
</evidence>
<dbReference type="EMBL" id="LAJE02000171">
    <property type="protein sequence ID" value="OEO31101.1"/>
    <property type="molecule type" value="Genomic_DNA"/>
</dbReference>
<feature type="signal peptide" evidence="1">
    <location>
        <begin position="1"/>
        <end position="22"/>
    </location>
</feature>
<gene>
    <name evidence="3" type="ORF">VW23_017995</name>
</gene>
<sequence>MHSVLLALSLIAASLAVLPAEAASRGTARASADIPVRSGPGAGYRTIGTLPRGSQVQLQRCTKNSNWCLFLGRDGQPAGWVRGSYLVGSGAKVEVTPYKFEGFDPLDPIDTCDDDDNSIFCW</sequence>
<evidence type="ECO:0000256" key="1">
    <source>
        <dbReference type="SAM" id="SignalP"/>
    </source>
</evidence>
<organism evidence="3 4">
    <name type="scientific">Devosia insulae DS-56</name>
    <dbReference type="NCBI Taxonomy" id="1116389"/>
    <lineage>
        <taxon>Bacteria</taxon>
        <taxon>Pseudomonadati</taxon>
        <taxon>Pseudomonadota</taxon>
        <taxon>Alphaproteobacteria</taxon>
        <taxon>Hyphomicrobiales</taxon>
        <taxon>Devosiaceae</taxon>
        <taxon>Devosia</taxon>
    </lineage>
</organism>
<dbReference type="AlphaFoldDB" id="A0A1E5XR69"/>
<dbReference type="InterPro" id="IPR003646">
    <property type="entry name" value="SH3-like_bac-type"/>
</dbReference>
<dbReference type="Proteomes" id="UP000095463">
    <property type="component" value="Unassembled WGS sequence"/>
</dbReference>
<evidence type="ECO:0000313" key="4">
    <source>
        <dbReference type="Proteomes" id="UP000095463"/>
    </source>
</evidence>
<feature type="domain" description="SH3b" evidence="2">
    <location>
        <begin position="35"/>
        <end position="86"/>
    </location>
</feature>
<name>A0A1E5XR69_9HYPH</name>
<keyword evidence="1" id="KW-0732">Signal</keyword>
<accession>A0A1E5XR69</accession>
<dbReference type="Gene3D" id="2.30.30.40">
    <property type="entry name" value="SH3 Domains"/>
    <property type="match status" value="1"/>
</dbReference>
<proteinExistence type="predicted"/>
<protein>
    <recommendedName>
        <fullName evidence="2">SH3b domain-containing protein</fullName>
    </recommendedName>
</protein>
<reference evidence="3 4" key="1">
    <citation type="journal article" date="2015" name="Genome Announc.">
        <title>Genome Assemblies of Three Soil-Associated Devosia species: D. insulae, D. limi, and D. soli.</title>
        <authorList>
            <person name="Hassan Y.I."/>
            <person name="Lepp D."/>
            <person name="Zhou T."/>
        </authorList>
    </citation>
    <scope>NUCLEOTIDE SEQUENCE [LARGE SCALE GENOMIC DNA]</scope>
    <source>
        <strain evidence="3 4">DS-56</strain>
    </source>
</reference>
<comment type="caution">
    <text evidence="3">The sequence shown here is derived from an EMBL/GenBank/DDBJ whole genome shotgun (WGS) entry which is preliminary data.</text>
</comment>